<gene>
    <name evidence="1" type="ORF">J2R62_14490</name>
</gene>
<evidence type="ECO:0000313" key="1">
    <source>
        <dbReference type="EMBL" id="MBO1109401.1"/>
    </source>
</evidence>
<proteinExistence type="predicted"/>
<dbReference type="EMBL" id="JAFNAA010000018">
    <property type="protein sequence ID" value="MBO1109401.1"/>
    <property type="molecule type" value="Genomic_DNA"/>
</dbReference>
<sequence length="169" mass="18838">MAVLLNKSDMAESIGISVQAFDKWGVVPTERRGREVLYDVRSVLDAWQARQQKKQQAEPTTDDNAAQKLLLARIALTEEQAKGQQLKNQESEGRVVDTDFCIFALNRIAMELSSILDSIPLAVQRQCPDISPHHVDFLKLQIAKGANCCANAGDKLPEWLDEYLSISAE</sequence>
<dbReference type="AlphaFoldDB" id="A0A1A9AYQ8"/>
<dbReference type="RefSeq" id="WP_010863318.1">
    <property type="nucleotide sequence ID" value="NZ_CP027853.1"/>
</dbReference>
<organism evidence="1 2">
    <name type="scientific">Plesiomonas shigelloides</name>
    <name type="common">Aeromonas shigelloides</name>
    <dbReference type="NCBI Taxonomy" id="703"/>
    <lineage>
        <taxon>Bacteria</taxon>
        <taxon>Pseudomonadati</taxon>
        <taxon>Pseudomonadota</taxon>
        <taxon>Gammaproteobacteria</taxon>
        <taxon>Enterobacterales</taxon>
        <taxon>Enterobacteriaceae</taxon>
        <taxon>Plesiomonas</taxon>
    </lineage>
</organism>
<dbReference type="Pfam" id="PF07471">
    <property type="entry name" value="Phage_Nu1"/>
    <property type="match status" value="1"/>
</dbReference>
<dbReference type="InterPro" id="IPR010906">
    <property type="entry name" value="Phage_lambda_Nu1_terminase-ssu"/>
</dbReference>
<comment type="caution">
    <text evidence="1">The sequence shown here is derived from an EMBL/GenBank/DDBJ whole genome shotgun (WGS) entry which is preliminary data.</text>
</comment>
<dbReference type="GeneID" id="69706765"/>
<protein>
    <submittedName>
        <fullName evidence="1">Terminase small subunit</fullName>
    </submittedName>
</protein>
<reference evidence="1" key="1">
    <citation type="submission" date="2021-03" db="EMBL/GenBank/DDBJ databases">
        <title>Plesiomonas shigelloides zfcc0051, isolated from zebrafish feces.</title>
        <authorList>
            <person name="Vanderhoek Z."/>
            <person name="Gaulke C."/>
        </authorList>
    </citation>
    <scope>NUCLEOTIDE SEQUENCE</scope>
    <source>
        <strain evidence="1">Zfcc0051</strain>
    </source>
</reference>
<accession>A0A1A9AYQ8</accession>
<dbReference type="KEGG" id="pshi:SAMEA2665130_1786"/>
<evidence type="ECO:0000313" key="2">
    <source>
        <dbReference type="Proteomes" id="UP000664658"/>
    </source>
</evidence>
<dbReference type="Proteomes" id="UP000664658">
    <property type="component" value="Unassembled WGS sequence"/>
</dbReference>
<name>A0A1A9AYQ8_PLESH</name>